<keyword evidence="1" id="KW-0234">DNA repair</keyword>
<dbReference type="PANTHER" id="PTHR10492">
    <property type="match status" value="1"/>
</dbReference>
<evidence type="ECO:0000256" key="1">
    <source>
        <dbReference type="RuleBase" id="RU363044"/>
    </source>
</evidence>
<dbReference type="OrthoDB" id="3366231at2759"/>
<sequence>VPVNNKSEMLQSPIAATDPRGELIRSASIVIWDEAPMANRAVLGCVEEVCRIVMGNNKPFGGKVIILLGDFRQTCPVIRGGTRAQVV</sequence>
<keyword evidence="1" id="KW-0233">DNA recombination</keyword>
<proteinExistence type="inferred from homology"/>
<keyword evidence="1" id="KW-0227">DNA damage</keyword>
<gene>
    <name evidence="3" type="ORF">SCLCIDRAFT_51854</name>
</gene>
<dbReference type="STRING" id="1036808.A0A0C3EDA6"/>
<dbReference type="AlphaFoldDB" id="A0A0C3EDA6"/>
<keyword evidence="1" id="KW-0547">Nucleotide-binding</keyword>
<feature type="non-terminal residue" evidence="3">
    <location>
        <position position="1"/>
    </location>
</feature>
<evidence type="ECO:0000313" key="4">
    <source>
        <dbReference type="Proteomes" id="UP000053989"/>
    </source>
</evidence>
<reference evidence="4" key="2">
    <citation type="submission" date="2015-01" db="EMBL/GenBank/DDBJ databases">
        <title>Evolutionary Origins and Diversification of the Mycorrhizal Mutualists.</title>
        <authorList>
            <consortium name="DOE Joint Genome Institute"/>
            <consortium name="Mycorrhizal Genomics Consortium"/>
            <person name="Kohler A."/>
            <person name="Kuo A."/>
            <person name="Nagy L.G."/>
            <person name="Floudas D."/>
            <person name="Copeland A."/>
            <person name="Barry K.W."/>
            <person name="Cichocki N."/>
            <person name="Veneault-Fourrey C."/>
            <person name="LaButti K."/>
            <person name="Lindquist E.A."/>
            <person name="Lipzen A."/>
            <person name="Lundell T."/>
            <person name="Morin E."/>
            <person name="Murat C."/>
            <person name="Riley R."/>
            <person name="Ohm R."/>
            <person name="Sun H."/>
            <person name="Tunlid A."/>
            <person name="Henrissat B."/>
            <person name="Grigoriev I.V."/>
            <person name="Hibbett D.S."/>
            <person name="Martin F."/>
        </authorList>
    </citation>
    <scope>NUCLEOTIDE SEQUENCE [LARGE SCALE GENOMIC DNA]</scope>
    <source>
        <strain evidence="4">Foug A</strain>
    </source>
</reference>
<dbReference type="Proteomes" id="UP000053989">
    <property type="component" value="Unassembled WGS sequence"/>
</dbReference>
<accession>A0A0C3EDA6</accession>
<dbReference type="GO" id="GO:0016887">
    <property type="term" value="F:ATP hydrolysis activity"/>
    <property type="evidence" value="ECO:0007669"/>
    <property type="project" value="RHEA"/>
</dbReference>
<comment type="similarity">
    <text evidence="1">Belongs to the helicase family.</text>
</comment>
<dbReference type="GO" id="GO:0043139">
    <property type="term" value="F:5'-3' DNA helicase activity"/>
    <property type="evidence" value="ECO:0007669"/>
    <property type="project" value="UniProtKB-EC"/>
</dbReference>
<comment type="cofactor">
    <cofactor evidence="1">
        <name>Mg(2+)</name>
        <dbReference type="ChEBI" id="CHEBI:18420"/>
    </cofactor>
</comment>
<dbReference type="InterPro" id="IPR027417">
    <property type="entry name" value="P-loop_NTPase"/>
</dbReference>
<organism evidence="3 4">
    <name type="scientific">Scleroderma citrinum Foug A</name>
    <dbReference type="NCBI Taxonomy" id="1036808"/>
    <lineage>
        <taxon>Eukaryota</taxon>
        <taxon>Fungi</taxon>
        <taxon>Dikarya</taxon>
        <taxon>Basidiomycota</taxon>
        <taxon>Agaricomycotina</taxon>
        <taxon>Agaricomycetes</taxon>
        <taxon>Agaricomycetidae</taxon>
        <taxon>Boletales</taxon>
        <taxon>Sclerodermatineae</taxon>
        <taxon>Sclerodermataceae</taxon>
        <taxon>Scleroderma</taxon>
    </lineage>
</organism>
<feature type="non-terminal residue" evidence="3">
    <location>
        <position position="87"/>
    </location>
</feature>
<keyword evidence="1" id="KW-0347">Helicase</keyword>
<keyword evidence="1" id="KW-0378">Hydrolase</keyword>
<keyword evidence="1" id="KW-0067">ATP-binding</keyword>
<dbReference type="InParanoid" id="A0A0C3EDA6"/>
<dbReference type="GO" id="GO:0006310">
    <property type="term" value="P:DNA recombination"/>
    <property type="evidence" value="ECO:0007669"/>
    <property type="project" value="UniProtKB-KW"/>
</dbReference>
<evidence type="ECO:0000259" key="2">
    <source>
        <dbReference type="Pfam" id="PF05970"/>
    </source>
</evidence>
<feature type="domain" description="DNA helicase Pif1-like DEAD-box helicase" evidence="2">
    <location>
        <begin position="6"/>
        <end position="87"/>
    </location>
</feature>
<evidence type="ECO:0000313" key="3">
    <source>
        <dbReference type="EMBL" id="KIM65901.1"/>
    </source>
</evidence>
<dbReference type="PANTHER" id="PTHR10492:SF57">
    <property type="entry name" value="ATP-DEPENDENT DNA HELICASE"/>
    <property type="match status" value="1"/>
</dbReference>
<dbReference type="Pfam" id="PF05970">
    <property type="entry name" value="PIF1"/>
    <property type="match status" value="1"/>
</dbReference>
<comment type="catalytic activity">
    <reaction evidence="1">
        <text>ATP + H2O = ADP + phosphate + H(+)</text>
        <dbReference type="Rhea" id="RHEA:13065"/>
        <dbReference type="ChEBI" id="CHEBI:15377"/>
        <dbReference type="ChEBI" id="CHEBI:15378"/>
        <dbReference type="ChEBI" id="CHEBI:30616"/>
        <dbReference type="ChEBI" id="CHEBI:43474"/>
        <dbReference type="ChEBI" id="CHEBI:456216"/>
        <dbReference type="EC" id="5.6.2.3"/>
    </reaction>
</comment>
<keyword evidence="4" id="KW-1185">Reference proteome</keyword>
<reference evidence="3 4" key="1">
    <citation type="submission" date="2014-04" db="EMBL/GenBank/DDBJ databases">
        <authorList>
            <consortium name="DOE Joint Genome Institute"/>
            <person name="Kuo A."/>
            <person name="Kohler A."/>
            <person name="Nagy L.G."/>
            <person name="Floudas D."/>
            <person name="Copeland A."/>
            <person name="Barry K.W."/>
            <person name="Cichocki N."/>
            <person name="Veneault-Fourrey C."/>
            <person name="LaButti K."/>
            <person name="Lindquist E.A."/>
            <person name="Lipzen A."/>
            <person name="Lundell T."/>
            <person name="Morin E."/>
            <person name="Murat C."/>
            <person name="Sun H."/>
            <person name="Tunlid A."/>
            <person name="Henrissat B."/>
            <person name="Grigoriev I.V."/>
            <person name="Hibbett D.S."/>
            <person name="Martin F."/>
            <person name="Nordberg H.P."/>
            <person name="Cantor M.N."/>
            <person name="Hua S.X."/>
        </authorList>
    </citation>
    <scope>NUCLEOTIDE SEQUENCE [LARGE SCALE GENOMIC DNA]</scope>
    <source>
        <strain evidence="3 4">Foug A</strain>
    </source>
</reference>
<dbReference type="EMBL" id="KN822020">
    <property type="protein sequence ID" value="KIM65901.1"/>
    <property type="molecule type" value="Genomic_DNA"/>
</dbReference>
<dbReference type="EC" id="5.6.2.3" evidence="1"/>
<name>A0A0C3EDA6_9AGAM</name>
<dbReference type="GO" id="GO:0000723">
    <property type="term" value="P:telomere maintenance"/>
    <property type="evidence" value="ECO:0007669"/>
    <property type="project" value="InterPro"/>
</dbReference>
<dbReference type="HOGENOM" id="CLU_001324_8_2_1"/>
<dbReference type="InterPro" id="IPR010285">
    <property type="entry name" value="DNA_helicase_pif1-like_DEAD"/>
</dbReference>
<dbReference type="GO" id="GO:0005524">
    <property type="term" value="F:ATP binding"/>
    <property type="evidence" value="ECO:0007669"/>
    <property type="project" value="UniProtKB-KW"/>
</dbReference>
<dbReference type="Gene3D" id="3.40.50.300">
    <property type="entry name" value="P-loop containing nucleotide triphosphate hydrolases"/>
    <property type="match status" value="1"/>
</dbReference>
<protein>
    <recommendedName>
        <fullName evidence="1">ATP-dependent DNA helicase</fullName>
        <ecNumber evidence="1">5.6.2.3</ecNumber>
    </recommendedName>
</protein>
<dbReference type="GO" id="GO:0006281">
    <property type="term" value="P:DNA repair"/>
    <property type="evidence" value="ECO:0007669"/>
    <property type="project" value="UniProtKB-KW"/>
</dbReference>